<evidence type="ECO:0000313" key="2">
    <source>
        <dbReference type="Proteomes" id="UP001060085"/>
    </source>
</evidence>
<comment type="caution">
    <text evidence="1">The sequence shown here is derived from an EMBL/GenBank/DDBJ whole genome shotgun (WGS) entry which is preliminary data.</text>
</comment>
<dbReference type="EMBL" id="CM044703">
    <property type="protein sequence ID" value="KAI5672969.1"/>
    <property type="molecule type" value="Genomic_DNA"/>
</dbReference>
<protein>
    <submittedName>
        <fullName evidence="1">Uncharacterized protein</fullName>
    </submittedName>
</protein>
<accession>A0ACC0BK83</accession>
<sequence>MDPFEDSLVMKIQMPLKNFLDPEEYIDLGHLFTTNRIFSSKDELVEWAKQIAMNAKTYLIITRYQRARTFDRRSYVTLACECGGSVTKYKKPIVDDEEEEIPKKGMDRMGRKNICFYSINKYKILMYIKRNRMQGRSTVEEVLRLSAERGYTIFYRNSEDNDVLSDIVVAHPTSIAMIRSWPYVLIMDTTYKTNKYYSGLIVQHATIRIRRDDSNRKEFHSGNNFYVQ</sequence>
<dbReference type="Proteomes" id="UP001060085">
    <property type="component" value="Linkage Group LG03"/>
</dbReference>
<organism evidence="1 2">
    <name type="scientific">Catharanthus roseus</name>
    <name type="common">Madagascar periwinkle</name>
    <name type="synonym">Vinca rosea</name>
    <dbReference type="NCBI Taxonomy" id="4058"/>
    <lineage>
        <taxon>Eukaryota</taxon>
        <taxon>Viridiplantae</taxon>
        <taxon>Streptophyta</taxon>
        <taxon>Embryophyta</taxon>
        <taxon>Tracheophyta</taxon>
        <taxon>Spermatophyta</taxon>
        <taxon>Magnoliopsida</taxon>
        <taxon>eudicotyledons</taxon>
        <taxon>Gunneridae</taxon>
        <taxon>Pentapetalae</taxon>
        <taxon>asterids</taxon>
        <taxon>lamiids</taxon>
        <taxon>Gentianales</taxon>
        <taxon>Apocynaceae</taxon>
        <taxon>Rauvolfioideae</taxon>
        <taxon>Vinceae</taxon>
        <taxon>Catharanthinae</taxon>
        <taxon>Catharanthus</taxon>
    </lineage>
</organism>
<reference evidence="2" key="1">
    <citation type="journal article" date="2023" name="Nat. Plants">
        <title>Single-cell RNA sequencing provides a high-resolution roadmap for understanding the multicellular compartmentation of specialized metabolism.</title>
        <authorList>
            <person name="Sun S."/>
            <person name="Shen X."/>
            <person name="Li Y."/>
            <person name="Li Y."/>
            <person name="Wang S."/>
            <person name="Li R."/>
            <person name="Zhang H."/>
            <person name="Shen G."/>
            <person name="Guo B."/>
            <person name="Wei J."/>
            <person name="Xu J."/>
            <person name="St-Pierre B."/>
            <person name="Chen S."/>
            <person name="Sun C."/>
        </authorList>
    </citation>
    <scope>NUCLEOTIDE SEQUENCE [LARGE SCALE GENOMIC DNA]</scope>
</reference>
<proteinExistence type="predicted"/>
<keyword evidence="2" id="KW-1185">Reference proteome</keyword>
<gene>
    <name evidence="1" type="ORF">M9H77_13333</name>
</gene>
<evidence type="ECO:0000313" key="1">
    <source>
        <dbReference type="EMBL" id="KAI5672969.1"/>
    </source>
</evidence>
<name>A0ACC0BK83_CATRO</name>